<dbReference type="GO" id="GO:0045944">
    <property type="term" value="P:positive regulation of transcription by RNA polymerase II"/>
    <property type="evidence" value="ECO:0007669"/>
    <property type="project" value="InterPro"/>
</dbReference>
<dbReference type="GO" id="GO:0005634">
    <property type="term" value="C:nucleus"/>
    <property type="evidence" value="ECO:0007669"/>
    <property type="project" value="UniProtKB-SubCell"/>
</dbReference>
<evidence type="ECO:0000256" key="4">
    <source>
        <dbReference type="ARBA" id="ARBA00023155"/>
    </source>
</evidence>
<dbReference type="InterPro" id="IPR043562">
    <property type="entry name" value="RAX/RAX2"/>
</dbReference>
<feature type="domain" description="Homeobox" evidence="10">
    <location>
        <begin position="119"/>
        <end position="179"/>
    </location>
</feature>
<feature type="compositionally biased region" description="Polar residues" evidence="9">
    <location>
        <begin position="76"/>
        <end position="85"/>
    </location>
</feature>
<dbReference type="PROSITE" id="PS50071">
    <property type="entry name" value="HOMEOBOX_2"/>
    <property type="match status" value="1"/>
</dbReference>
<dbReference type="CDD" id="cd00086">
    <property type="entry name" value="homeodomain"/>
    <property type="match status" value="1"/>
</dbReference>
<reference evidence="12" key="1">
    <citation type="submission" date="2019-12" db="UniProtKB">
        <authorList>
            <consortium name="WormBaseParasite"/>
        </authorList>
    </citation>
    <scope>IDENTIFICATION</scope>
</reference>
<feature type="region of interest" description="Disordered" evidence="9">
    <location>
        <begin position="72"/>
        <end position="122"/>
    </location>
</feature>
<proteinExistence type="predicted"/>
<dbReference type="STRING" id="70415.A0A5S6QDC6"/>
<keyword evidence="3 7" id="KW-0238">DNA-binding</keyword>
<dbReference type="InterPro" id="IPR017970">
    <property type="entry name" value="Homeobox_CS"/>
</dbReference>
<dbReference type="WBParaSite" id="TMUE_1000005371.1">
    <property type="protein sequence ID" value="TMUE_1000005371.1"/>
    <property type="gene ID" value="WBGene00288581"/>
</dbReference>
<evidence type="ECO:0000256" key="9">
    <source>
        <dbReference type="SAM" id="MobiDB-lite"/>
    </source>
</evidence>
<dbReference type="SUPFAM" id="SSF46689">
    <property type="entry name" value="Homeodomain-like"/>
    <property type="match status" value="1"/>
</dbReference>
<dbReference type="PROSITE" id="PS00027">
    <property type="entry name" value="HOMEOBOX_1"/>
    <property type="match status" value="1"/>
</dbReference>
<dbReference type="Pfam" id="PF00046">
    <property type="entry name" value="Homeodomain"/>
    <property type="match status" value="1"/>
</dbReference>
<keyword evidence="11" id="KW-1185">Reference proteome</keyword>
<evidence type="ECO:0000256" key="8">
    <source>
        <dbReference type="RuleBase" id="RU000682"/>
    </source>
</evidence>
<comment type="subcellular location">
    <subcellularLocation>
        <location evidence="1 7 8">Nucleus</location>
    </subcellularLocation>
</comment>
<dbReference type="Gene3D" id="1.10.10.60">
    <property type="entry name" value="Homeodomain-like"/>
    <property type="match status" value="1"/>
</dbReference>
<name>A0A5S6QDC6_TRIMR</name>
<organism evidence="11 12">
    <name type="scientific">Trichuris muris</name>
    <name type="common">Mouse whipworm</name>
    <dbReference type="NCBI Taxonomy" id="70415"/>
    <lineage>
        <taxon>Eukaryota</taxon>
        <taxon>Metazoa</taxon>
        <taxon>Ecdysozoa</taxon>
        <taxon>Nematoda</taxon>
        <taxon>Enoplea</taxon>
        <taxon>Dorylaimia</taxon>
        <taxon>Trichinellida</taxon>
        <taxon>Trichuridae</taxon>
        <taxon>Trichuris</taxon>
    </lineage>
</organism>
<dbReference type="SMART" id="SM00389">
    <property type="entry name" value="HOX"/>
    <property type="match status" value="1"/>
</dbReference>
<keyword evidence="2" id="KW-0805">Transcription regulation</keyword>
<dbReference type="AlphaFoldDB" id="A0A5S6QDC6"/>
<dbReference type="FunFam" id="1.10.10.60:FF:000071">
    <property type="entry name" value="Retinal homeobox gene 2"/>
    <property type="match status" value="1"/>
</dbReference>
<keyword evidence="5" id="KW-0804">Transcription</keyword>
<dbReference type="Proteomes" id="UP000046395">
    <property type="component" value="Unassembled WGS sequence"/>
</dbReference>
<dbReference type="PANTHER" id="PTHR46271:SF4">
    <property type="entry name" value="HOMEOBOX PROTEIN, PUTATIVE-RELATED"/>
    <property type="match status" value="1"/>
</dbReference>
<evidence type="ECO:0000256" key="3">
    <source>
        <dbReference type="ARBA" id="ARBA00023125"/>
    </source>
</evidence>
<evidence type="ECO:0000259" key="10">
    <source>
        <dbReference type="PROSITE" id="PS50071"/>
    </source>
</evidence>
<dbReference type="GO" id="GO:0000978">
    <property type="term" value="F:RNA polymerase II cis-regulatory region sequence-specific DNA binding"/>
    <property type="evidence" value="ECO:0007669"/>
    <property type="project" value="TreeGrafter"/>
</dbReference>
<evidence type="ECO:0000256" key="5">
    <source>
        <dbReference type="ARBA" id="ARBA00023163"/>
    </source>
</evidence>
<keyword evidence="4 7" id="KW-0371">Homeobox</keyword>
<evidence type="ECO:0000256" key="7">
    <source>
        <dbReference type="PROSITE-ProRule" id="PRU00108"/>
    </source>
</evidence>
<evidence type="ECO:0000256" key="1">
    <source>
        <dbReference type="ARBA" id="ARBA00004123"/>
    </source>
</evidence>
<dbReference type="GO" id="GO:0000981">
    <property type="term" value="F:DNA-binding transcription factor activity, RNA polymerase II-specific"/>
    <property type="evidence" value="ECO:0007669"/>
    <property type="project" value="InterPro"/>
</dbReference>
<dbReference type="PANTHER" id="PTHR46271">
    <property type="entry name" value="HOMEOBOX PROTEIN, PUTATIVE-RELATED"/>
    <property type="match status" value="1"/>
</dbReference>
<accession>A0A5S6QDC6</accession>
<sequence length="301" mass="33716">MGRMPLVQSSTVVSAYICGGSLSITQYSRNEQSTDAHSVMRDMMKSGQDLGKCHSIDSILNTKADAAVAASARSSKFGQSVSNEVSPMGDSSRKGSTKRDHKASSNETLSVEHDGKQSTKVRRNRTTFTTFQLHELERAFEKSHYPDVYTREALALKINLPEIRVQVWFQNRRAKWRRQEKLELRSQEEFPSAVQKQGGPLSFSPFDSWNFMPSRDNPAPCLFDLGSTQGDREQQAFLPNIISQSSSGSVMHRMPLPLVMQTGTNRFPMFSGTACTQGPYLYNVTARSLFRAESPFQISPR</sequence>
<evidence type="ECO:0000313" key="12">
    <source>
        <dbReference type="WBParaSite" id="TMUE_1000005371.1"/>
    </source>
</evidence>
<dbReference type="InterPro" id="IPR001356">
    <property type="entry name" value="HD"/>
</dbReference>
<protein>
    <submittedName>
        <fullName evidence="12">Homeobox domain-containing protein</fullName>
    </submittedName>
</protein>
<dbReference type="InterPro" id="IPR009057">
    <property type="entry name" value="Homeodomain-like_sf"/>
</dbReference>
<evidence type="ECO:0000256" key="2">
    <source>
        <dbReference type="ARBA" id="ARBA00023015"/>
    </source>
</evidence>
<evidence type="ECO:0000313" key="11">
    <source>
        <dbReference type="Proteomes" id="UP000046395"/>
    </source>
</evidence>
<evidence type="ECO:0000256" key="6">
    <source>
        <dbReference type="ARBA" id="ARBA00023242"/>
    </source>
</evidence>
<feature type="DNA-binding region" description="Homeobox" evidence="7">
    <location>
        <begin position="121"/>
        <end position="180"/>
    </location>
</feature>
<keyword evidence="6 7" id="KW-0539">Nucleus</keyword>